<organism evidence="1">
    <name type="scientific">Clostridium perfringens</name>
    <dbReference type="NCBI Taxonomy" id="1502"/>
    <lineage>
        <taxon>Bacteria</taxon>
        <taxon>Bacillati</taxon>
        <taxon>Bacillota</taxon>
        <taxon>Clostridia</taxon>
        <taxon>Eubacteriales</taxon>
        <taxon>Clostridiaceae</taxon>
        <taxon>Clostridium</taxon>
    </lineage>
</organism>
<geneLocation type="plasmid" evidence="1">
    <name>pCP4netB</name>
</geneLocation>
<evidence type="ECO:0000313" key="3">
    <source>
        <dbReference type="EMBL" id="AFV15081.1"/>
    </source>
</evidence>
<keyword evidence="1" id="KW-0614">Plasmid</keyword>
<dbReference type="RefSeq" id="WP_015141794.1">
    <property type="nucleotide sequence ID" value="NC_019688.1"/>
</dbReference>
<evidence type="ECO:0000313" key="1">
    <source>
        <dbReference type="EMBL" id="AEJ34186.1"/>
    </source>
</evidence>
<accession>F8UNH8</accession>
<gene>
    <name evidence="1" type="ORF">CP4_3448</name>
    <name evidence="3" type="ORF">pNetB-NE10_75</name>
    <name evidence="2" type="ORF">pNetB_00077</name>
</gene>
<reference evidence="2" key="2">
    <citation type="journal article" date="2011" name="MBio">
        <title>Necrotic Enteritis-Derived Clostridium perfringens Strain with Three Closely Related Independently Conjugative Toxin and Antibiotic Resistance Plasmids.</title>
        <authorList>
            <person name="Bannam T.L."/>
            <person name="Yan X.X."/>
            <person name="Harrison P.F."/>
            <person name="Seemann T."/>
            <person name="Keyburn A.L."/>
            <person name="Stubenrauch C."/>
            <person name="Weeramantri L.H."/>
            <person name="Cheung J.K."/>
            <person name="McClane B.A."/>
            <person name="Boyce J.D."/>
            <person name="Moore R.J."/>
            <person name="Rood J.I."/>
        </authorList>
    </citation>
    <scope>NUCLEOTIDE SEQUENCE</scope>
    <source>
        <strain evidence="2">EHE-NE18</strain>
        <plasmid evidence="2">pJIR3536</plasmid>
    </source>
</reference>
<dbReference type="EMBL" id="JN689219">
    <property type="protein sequence ID" value="AEP95050.1"/>
    <property type="molecule type" value="Genomic_DNA"/>
</dbReference>
<protein>
    <submittedName>
        <fullName evidence="1">Uncharacterized protein</fullName>
    </submittedName>
</protein>
<reference evidence="1" key="1">
    <citation type="journal article" date="2010" name="PLoS ONE">
        <title>Identification of novel pathogenicity loci in Clostridium perfringens strains that cause avian necrotic enteritis.</title>
        <authorList>
            <person name="Lepp D."/>
            <person name="Roxas B."/>
            <person name="Parreira V.R."/>
            <person name="Marri P.R."/>
            <person name="Rosey E.L."/>
            <person name="Gong J."/>
            <person name="Songer J.G."/>
            <person name="Vedantam G."/>
            <person name="Prescott J.F."/>
        </authorList>
    </citation>
    <scope>NUCLEOTIDE SEQUENCE</scope>
    <source>
        <strain evidence="1">CP4</strain>
        <plasmid evidence="1">pCP4netB</plasmid>
    </source>
</reference>
<reference evidence="1" key="3">
    <citation type="submission" date="2011-04" db="EMBL/GenBank/DDBJ databases">
        <authorList>
            <person name="Lepp D."/>
            <person name="Roxas B."/>
            <person name="Parreira V.R."/>
            <person name="Marri P.R."/>
            <person name="Rosey E.L."/>
            <person name="Gong J."/>
            <person name="Songer J.G."/>
            <person name="Vedantam G."/>
            <person name="Prescott J.F."/>
        </authorList>
    </citation>
    <scope>NUCLEOTIDE SEQUENCE</scope>
    <source>
        <strain evidence="1">CP4</strain>
        <plasmid evidence="1">pCP4netB</plasmid>
    </source>
</reference>
<dbReference type="AlphaFoldDB" id="F8UNH8"/>
<name>F8UNH8_CLOPF</name>
<dbReference type="EMBL" id="JF837812">
    <property type="protein sequence ID" value="AEJ34186.1"/>
    <property type="molecule type" value="Genomic_DNA"/>
</dbReference>
<geneLocation type="plasmid" evidence="2">
    <name>pJIR3536</name>
</geneLocation>
<dbReference type="EMBL" id="JQ655731">
    <property type="protein sequence ID" value="AFV15081.1"/>
    <property type="molecule type" value="Genomic_DNA"/>
</dbReference>
<sequence>MIYDKNGKVIKEIKKIYYKNVLNLNGTPMDMSKRKYLYDRNK</sequence>
<reference evidence="3" key="4">
    <citation type="journal article" date="2012" name="PLoS ONE">
        <title>Sequence of Two Plasmids from Clostridium perfringens Chicken Necrotic Enteritis Isolates and Comparison with C. perfringens Conjugative Plasmids.</title>
        <authorList>
            <person name="Parreira V.R."/>
            <person name="Costa M."/>
            <person name="Eikmeyer F."/>
            <person name="Blom J."/>
            <person name="Prescott J.F."/>
        </authorList>
    </citation>
    <scope>NUCLEOTIDE SEQUENCE</scope>
    <source>
        <strain evidence="3">NE_10</strain>
        <plasmid evidence="3">pNetB-NE10</plasmid>
    </source>
</reference>
<evidence type="ECO:0000313" key="2">
    <source>
        <dbReference type="EMBL" id="AEP95050.1"/>
    </source>
</evidence>
<geneLocation type="plasmid" evidence="3">
    <name>pNetB-NE10</name>
</geneLocation>
<proteinExistence type="predicted"/>